<proteinExistence type="inferred from homology"/>
<dbReference type="OrthoDB" id="10265971at2759"/>
<comment type="similarity">
    <text evidence="2">Belongs to the rad17/RAD24 family.</text>
</comment>
<dbReference type="EMBL" id="UYRT01007467">
    <property type="protein sequence ID" value="VDK42519.1"/>
    <property type="molecule type" value="Genomic_DNA"/>
</dbReference>
<organism evidence="8 9">
    <name type="scientific">Gongylonema pulchrum</name>
    <dbReference type="NCBI Taxonomy" id="637853"/>
    <lineage>
        <taxon>Eukaryota</taxon>
        <taxon>Metazoa</taxon>
        <taxon>Ecdysozoa</taxon>
        <taxon>Nematoda</taxon>
        <taxon>Chromadorea</taxon>
        <taxon>Rhabditida</taxon>
        <taxon>Spirurina</taxon>
        <taxon>Spiruromorpha</taxon>
        <taxon>Spiruroidea</taxon>
        <taxon>Gongylonematidae</taxon>
        <taxon>Gongylonema</taxon>
    </lineage>
</organism>
<keyword evidence="5" id="KW-0067">ATP-binding</keyword>
<keyword evidence="4" id="KW-0227">DNA damage</keyword>
<dbReference type="GO" id="GO:0003689">
    <property type="term" value="F:DNA clamp loader activity"/>
    <property type="evidence" value="ECO:0007669"/>
    <property type="project" value="TreeGrafter"/>
</dbReference>
<evidence type="ECO:0000256" key="1">
    <source>
        <dbReference type="ARBA" id="ARBA00004123"/>
    </source>
</evidence>
<dbReference type="Proteomes" id="UP000271098">
    <property type="component" value="Unassembled WGS sequence"/>
</dbReference>
<dbReference type="PANTHER" id="PTHR12172">
    <property type="entry name" value="CELL CYCLE CHECKPOINT PROTEIN RAD17"/>
    <property type="match status" value="1"/>
</dbReference>
<dbReference type="InterPro" id="IPR004582">
    <property type="entry name" value="Checkpoint_prot_Rad17_Rad24"/>
</dbReference>
<evidence type="ECO:0000313" key="9">
    <source>
        <dbReference type="Proteomes" id="UP000271098"/>
    </source>
</evidence>
<keyword evidence="3" id="KW-0547">Nucleotide-binding</keyword>
<dbReference type="InterPro" id="IPR027417">
    <property type="entry name" value="P-loop_NTPase"/>
</dbReference>
<dbReference type="GO" id="GO:0006281">
    <property type="term" value="P:DNA repair"/>
    <property type="evidence" value="ECO:0007669"/>
    <property type="project" value="InterPro"/>
</dbReference>
<reference evidence="8 9" key="1">
    <citation type="submission" date="2018-11" db="EMBL/GenBank/DDBJ databases">
        <authorList>
            <consortium name="Pathogen Informatics"/>
        </authorList>
    </citation>
    <scope>NUCLEOTIDE SEQUENCE [LARGE SCALE GENOMIC DNA]</scope>
</reference>
<dbReference type="GO" id="GO:0000077">
    <property type="term" value="P:DNA damage checkpoint signaling"/>
    <property type="evidence" value="ECO:0007669"/>
    <property type="project" value="TreeGrafter"/>
</dbReference>
<keyword evidence="6" id="KW-0539">Nucleus</keyword>
<keyword evidence="7" id="KW-0131">Cell cycle</keyword>
<evidence type="ECO:0000256" key="6">
    <source>
        <dbReference type="ARBA" id="ARBA00023242"/>
    </source>
</evidence>
<dbReference type="SUPFAM" id="SSF52540">
    <property type="entry name" value="P-loop containing nucleoside triphosphate hydrolases"/>
    <property type="match status" value="1"/>
</dbReference>
<evidence type="ECO:0000313" key="8">
    <source>
        <dbReference type="EMBL" id="VDK42519.1"/>
    </source>
</evidence>
<evidence type="ECO:0000256" key="3">
    <source>
        <dbReference type="ARBA" id="ARBA00022741"/>
    </source>
</evidence>
<dbReference type="GO" id="GO:0033314">
    <property type="term" value="P:mitotic DNA replication checkpoint signaling"/>
    <property type="evidence" value="ECO:0007669"/>
    <property type="project" value="TreeGrafter"/>
</dbReference>
<dbReference type="GO" id="GO:0003682">
    <property type="term" value="F:chromatin binding"/>
    <property type="evidence" value="ECO:0007669"/>
    <property type="project" value="TreeGrafter"/>
</dbReference>
<sequence>MKIIKHETCLHFQLTRKPSKRQISYKDDVLEKCEIVDVSEPNHTNEAKSNADRSTDCPLIDRFPPESAEELAVNPHKVDEQKELQVRRWIQKKRDRCRRNKLLLLTGPSGSGKTATVRVLCHELKVDLIEWNASESFEIFYDMEGDEVVCEESQVSSLLCLVFEILYSKKGDYGIFSYGCYKKIIGQRTGRPCDDAFFA</sequence>
<evidence type="ECO:0000256" key="5">
    <source>
        <dbReference type="ARBA" id="ARBA00022840"/>
    </source>
</evidence>
<accession>A0A3P6Q279</accession>
<dbReference type="Pfam" id="PF03215">
    <property type="entry name" value="Rad17"/>
    <property type="match status" value="1"/>
</dbReference>
<dbReference type="AlphaFoldDB" id="A0A3P6Q279"/>
<keyword evidence="9" id="KW-1185">Reference proteome</keyword>
<dbReference type="PANTHER" id="PTHR12172:SF0">
    <property type="entry name" value="CELL CYCLE CHECKPOINT PROTEIN RAD17"/>
    <property type="match status" value="1"/>
</dbReference>
<evidence type="ECO:0000256" key="7">
    <source>
        <dbReference type="ARBA" id="ARBA00023306"/>
    </source>
</evidence>
<comment type="subcellular location">
    <subcellularLocation>
        <location evidence="1">Nucleus</location>
    </subcellularLocation>
</comment>
<dbReference type="Gene3D" id="3.40.50.300">
    <property type="entry name" value="P-loop containing nucleotide triphosphate hydrolases"/>
    <property type="match status" value="1"/>
</dbReference>
<evidence type="ECO:0000256" key="2">
    <source>
        <dbReference type="ARBA" id="ARBA00006168"/>
    </source>
</evidence>
<protein>
    <submittedName>
        <fullName evidence="8">Uncharacterized protein</fullName>
    </submittedName>
</protein>
<evidence type="ECO:0000256" key="4">
    <source>
        <dbReference type="ARBA" id="ARBA00022763"/>
    </source>
</evidence>
<dbReference type="GO" id="GO:0005634">
    <property type="term" value="C:nucleus"/>
    <property type="evidence" value="ECO:0007669"/>
    <property type="project" value="UniProtKB-SubCell"/>
</dbReference>
<name>A0A3P6Q279_9BILA</name>
<dbReference type="GO" id="GO:0005524">
    <property type="term" value="F:ATP binding"/>
    <property type="evidence" value="ECO:0007669"/>
    <property type="project" value="UniProtKB-KW"/>
</dbReference>
<gene>
    <name evidence="8" type="ORF">GPUH_LOCUS4097</name>
</gene>